<gene>
    <name evidence="1" type="ORF">SEA_TRINA_79</name>
</gene>
<sequence>MANKKYYTSEVIEFQNGDKTVAKPLTLKKLKAFSEVWSDYNDGLQAVSAFMRKLEEDALAKDKKLTKETVDIEALFELAKASGEVPEELENSPSYIDTLAATSLIALSKWGVTNDKEKPVNVDLEYIEEELDVATLSRINEIAGSMQLGDISDDVEGKAS</sequence>
<reference evidence="2" key="1">
    <citation type="submission" date="2017-08" db="EMBL/GenBank/DDBJ databases">
        <authorList>
            <person name="de Groot N.N."/>
        </authorList>
    </citation>
    <scope>NUCLEOTIDE SEQUENCE [LARGE SCALE GENOMIC DNA]</scope>
</reference>
<dbReference type="Proteomes" id="UP000231419">
    <property type="component" value="Segment"/>
</dbReference>
<accession>A0A2D0ZWL4</accession>
<keyword evidence="2" id="KW-1185">Reference proteome</keyword>
<evidence type="ECO:0000313" key="1">
    <source>
        <dbReference type="EMBL" id="ASZ74893.1"/>
    </source>
</evidence>
<organism evidence="1 2">
    <name type="scientific">Rhodococcus phage Trina</name>
    <dbReference type="NCBI Taxonomy" id="2027905"/>
    <lineage>
        <taxon>Viruses</taxon>
        <taxon>Duplodnaviria</taxon>
        <taxon>Heunggongvirae</taxon>
        <taxon>Uroviricota</taxon>
        <taxon>Caudoviricetes</taxon>
        <taxon>Trinavirus</taxon>
        <taxon>Trinavirus trina</taxon>
    </lineage>
</organism>
<name>A0A2D0ZWL4_9CAUD</name>
<protein>
    <submittedName>
        <fullName evidence="1">Tail assembly chaperone</fullName>
    </submittedName>
</protein>
<proteinExistence type="predicted"/>
<dbReference type="EMBL" id="MF668286">
    <property type="protein sequence ID" value="ASZ74893.1"/>
    <property type="molecule type" value="Genomic_DNA"/>
</dbReference>
<evidence type="ECO:0000313" key="2">
    <source>
        <dbReference type="Proteomes" id="UP000231419"/>
    </source>
</evidence>